<feature type="compositionally biased region" description="Basic and acidic residues" evidence="1">
    <location>
        <begin position="72"/>
        <end position="102"/>
    </location>
</feature>
<dbReference type="RefSeq" id="WP_346028462.1">
    <property type="nucleotide sequence ID" value="NZ_BAAAON010000003.1"/>
</dbReference>
<protein>
    <submittedName>
        <fullName evidence="3">Uncharacterized protein</fullName>
    </submittedName>
</protein>
<feature type="compositionally biased region" description="Gly residues" evidence="1">
    <location>
        <begin position="114"/>
        <end position="124"/>
    </location>
</feature>
<keyword evidence="2" id="KW-1133">Transmembrane helix</keyword>
<accession>A0ABN3AZE0</accession>
<comment type="caution">
    <text evidence="3">The sequence shown here is derived from an EMBL/GenBank/DDBJ whole genome shotgun (WGS) entry which is preliminary data.</text>
</comment>
<evidence type="ECO:0000256" key="2">
    <source>
        <dbReference type="SAM" id="Phobius"/>
    </source>
</evidence>
<dbReference type="Proteomes" id="UP001500974">
    <property type="component" value="Unassembled WGS sequence"/>
</dbReference>
<keyword evidence="2" id="KW-0812">Transmembrane</keyword>
<sequence length="124" mass="13523">MLSLLNLAATVTPAPGDEPSLRPGLDPADVTPGLLGFLATLFLVIAVIFLIRDMTRRIRRVRYREMALLEEGEARQAEEIRQSRPLEHRGEARRAEAADEPSRTPPTGPAERGTPGGKYGPDAP</sequence>
<dbReference type="EMBL" id="BAAAON010000003">
    <property type="protein sequence ID" value="GAA2176777.1"/>
    <property type="molecule type" value="Genomic_DNA"/>
</dbReference>
<evidence type="ECO:0000256" key="1">
    <source>
        <dbReference type="SAM" id="MobiDB-lite"/>
    </source>
</evidence>
<proteinExistence type="predicted"/>
<gene>
    <name evidence="3" type="ORF">GCM10009784_24730</name>
</gene>
<name>A0ABN3AZE0_9MICC</name>
<keyword evidence="4" id="KW-1185">Reference proteome</keyword>
<keyword evidence="2" id="KW-0472">Membrane</keyword>
<feature type="region of interest" description="Disordered" evidence="1">
    <location>
        <begin position="72"/>
        <end position="124"/>
    </location>
</feature>
<evidence type="ECO:0000313" key="4">
    <source>
        <dbReference type="Proteomes" id="UP001500974"/>
    </source>
</evidence>
<organism evidence="3 4">
    <name type="scientific">Arthrobacter parietis</name>
    <dbReference type="NCBI Taxonomy" id="271434"/>
    <lineage>
        <taxon>Bacteria</taxon>
        <taxon>Bacillati</taxon>
        <taxon>Actinomycetota</taxon>
        <taxon>Actinomycetes</taxon>
        <taxon>Micrococcales</taxon>
        <taxon>Micrococcaceae</taxon>
        <taxon>Arthrobacter</taxon>
    </lineage>
</organism>
<feature type="transmembrane region" description="Helical" evidence="2">
    <location>
        <begin position="32"/>
        <end position="51"/>
    </location>
</feature>
<evidence type="ECO:0000313" key="3">
    <source>
        <dbReference type="EMBL" id="GAA2176777.1"/>
    </source>
</evidence>
<reference evidence="3 4" key="1">
    <citation type="journal article" date="2019" name="Int. J. Syst. Evol. Microbiol.">
        <title>The Global Catalogue of Microorganisms (GCM) 10K type strain sequencing project: providing services to taxonomists for standard genome sequencing and annotation.</title>
        <authorList>
            <consortium name="The Broad Institute Genomics Platform"/>
            <consortium name="The Broad Institute Genome Sequencing Center for Infectious Disease"/>
            <person name="Wu L."/>
            <person name="Ma J."/>
        </authorList>
    </citation>
    <scope>NUCLEOTIDE SEQUENCE [LARGE SCALE GENOMIC DNA]</scope>
    <source>
        <strain evidence="3 4">JCM 14917</strain>
    </source>
</reference>